<dbReference type="Proteomes" id="UP000177932">
    <property type="component" value="Unassembled WGS sequence"/>
</dbReference>
<dbReference type="Pfam" id="PF17820">
    <property type="entry name" value="PDZ_6"/>
    <property type="match status" value="1"/>
</dbReference>
<dbReference type="GO" id="GO:0004175">
    <property type="term" value="F:endopeptidase activity"/>
    <property type="evidence" value="ECO:0007669"/>
    <property type="project" value="TreeGrafter"/>
</dbReference>
<evidence type="ECO:0000256" key="2">
    <source>
        <dbReference type="ARBA" id="ARBA00022670"/>
    </source>
</evidence>
<dbReference type="PANTHER" id="PTHR32060">
    <property type="entry name" value="TAIL-SPECIFIC PROTEASE"/>
    <property type="match status" value="1"/>
</dbReference>
<comment type="caution">
    <text evidence="7">The sequence shown here is derived from an EMBL/GenBank/DDBJ whole genome shotgun (WGS) entry which is preliminary data.</text>
</comment>
<dbReference type="Pfam" id="PF22694">
    <property type="entry name" value="CtpB_N-like"/>
    <property type="match status" value="1"/>
</dbReference>
<dbReference type="Gene3D" id="3.90.226.10">
    <property type="entry name" value="2-enoyl-CoA Hydratase, Chain A, domain 1"/>
    <property type="match status" value="1"/>
</dbReference>
<dbReference type="CDD" id="cd07560">
    <property type="entry name" value="Peptidase_S41_CPP"/>
    <property type="match status" value="1"/>
</dbReference>
<evidence type="ECO:0000256" key="4">
    <source>
        <dbReference type="ARBA" id="ARBA00022825"/>
    </source>
</evidence>
<evidence type="ECO:0000256" key="3">
    <source>
        <dbReference type="ARBA" id="ARBA00022801"/>
    </source>
</evidence>
<reference evidence="7 8" key="1">
    <citation type="journal article" date="2016" name="Nat. Commun.">
        <title>Thousands of microbial genomes shed light on interconnected biogeochemical processes in an aquifer system.</title>
        <authorList>
            <person name="Anantharaman K."/>
            <person name="Brown C.T."/>
            <person name="Hug L.A."/>
            <person name="Sharon I."/>
            <person name="Castelle C.J."/>
            <person name="Probst A.J."/>
            <person name="Thomas B.C."/>
            <person name="Singh A."/>
            <person name="Wilkins M.J."/>
            <person name="Karaoz U."/>
            <person name="Brodie E.L."/>
            <person name="Williams K.H."/>
            <person name="Hubbard S.S."/>
            <person name="Banfield J.F."/>
        </authorList>
    </citation>
    <scope>NUCLEOTIDE SEQUENCE [LARGE SCALE GENOMIC DNA]</scope>
</reference>
<dbReference type="Gene3D" id="2.30.42.10">
    <property type="match status" value="1"/>
</dbReference>
<name>A0A1G2H456_9BACT</name>
<dbReference type="Gene3D" id="3.30.750.44">
    <property type="match status" value="1"/>
</dbReference>
<dbReference type="PANTHER" id="PTHR32060:SF30">
    <property type="entry name" value="CARBOXY-TERMINAL PROCESSING PROTEASE CTPA"/>
    <property type="match status" value="1"/>
</dbReference>
<evidence type="ECO:0000313" key="8">
    <source>
        <dbReference type="Proteomes" id="UP000177932"/>
    </source>
</evidence>
<keyword evidence="3 5" id="KW-0378">Hydrolase</keyword>
<dbReference type="InterPro" id="IPR055210">
    <property type="entry name" value="CtpA/B_N"/>
</dbReference>
<evidence type="ECO:0000313" key="7">
    <source>
        <dbReference type="EMBL" id="OGZ57243.1"/>
    </source>
</evidence>
<evidence type="ECO:0000256" key="5">
    <source>
        <dbReference type="RuleBase" id="RU004404"/>
    </source>
</evidence>
<dbReference type="PROSITE" id="PS50106">
    <property type="entry name" value="PDZ"/>
    <property type="match status" value="1"/>
</dbReference>
<proteinExistence type="inferred from homology"/>
<dbReference type="GO" id="GO:0030288">
    <property type="term" value="C:outer membrane-bounded periplasmic space"/>
    <property type="evidence" value="ECO:0007669"/>
    <property type="project" value="TreeGrafter"/>
</dbReference>
<dbReference type="SUPFAM" id="SSF52096">
    <property type="entry name" value="ClpP/crotonase"/>
    <property type="match status" value="1"/>
</dbReference>
<keyword evidence="2 5" id="KW-0645">Protease</keyword>
<gene>
    <name evidence="7" type="ORF">A2827_02160</name>
</gene>
<evidence type="ECO:0000256" key="1">
    <source>
        <dbReference type="ARBA" id="ARBA00009179"/>
    </source>
</evidence>
<accession>A0A1G2H456</accession>
<dbReference type="SMART" id="SM00228">
    <property type="entry name" value="PDZ"/>
    <property type="match status" value="1"/>
</dbReference>
<dbReference type="GO" id="GO:0007165">
    <property type="term" value="P:signal transduction"/>
    <property type="evidence" value="ECO:0007669"/>
    <property type="project" value="TreeGrafter"/>
</dbReference>
<protein>
    <recommendedName>
        <fullName evidence="6">PDZ domain-containing protein</fullName>
    </recommendedName>
</protein>
<dbReference type="InterPro" id="IPR036034">
    <property type="entry name" value="PDZ_sf"/>
</dbReference>
<dbReference type="InterPro" id="IPR001478">
    <property type="entry name" value="PDZ"/>
</dbReference>
<dbReference type="InterPro" id="IPR005151">
    <property type="entry name" value="Tail-specific_protease"/>
</dbReference>
<dbReference type="AlphaFoldDB" id="A0A1G2H456"/>
<comment type="similarity">
    <text evidence="1 5">Belongs to the peptidase S41A family.</text>
</comment>
<sequence>MQKNANLIVIFFGVLAFGFGSGLIIGKILGSNDESGRFNASSFFSSSPSFELLREGIDVIEEMYVESEKVEEEDLIYGAMEGMIKALGDPHSTFLKPKLSKIFEENINGSFEGIGAEITIKEGVLTIVSPLKNSPAERAGVKSGDRVLYIDDTATDDLALDEAIQIIRGPKGEKVVLTIERNGVDGSIKIAIVRDTIKIPSTEWEEKEGRIGYVALYQFTESASADFNNLANEILKSDVEKIILDLRNNPGGLLEVSVDIAGWFLDPGMVVAEERGVVESGKFYKTRGNGALSGYPLVILVNKGSASASEILAGALKDHRGVQLIGESTFGKGSVQQLVKLSDGSNIKITVAKWFTPSGISIDGNGLEPDIKVDMTQEIFESKGDIQLEKAIEALKEL</sequence>
<dbReference type="GO" id="GO:0006508">
    <property type="term" value="P:proteolysis"/>
    <property type="evidence" value="ECO:0007669"/>
    <property type="project" value="UniProtKB-KW"/>
</dbReference>
<evidence type="ECO:0000259" key="6">
    <source>
        <dbReference type="PROSITE" id="PS50106"/>
    </source>
</evidence>
<dbReference type="STRING" id="1802158.A2827_02160"/>
<dbReference type="GO" id="GO:0008236">
    <property type="term" value="F:serine-type peptidase activity"/>
    <property type="evidence" value="ECO:0007669"/>
    <property type="project" value="UniProtKB-KW"/>
</dbReference>
<dbReference type="InterPro" id="IPR029045">
    <property type="entry name" value="ClpP/crotonase-like_dom_sf"/>
</dbReference>
<dbReference type="InterPro" id="IPR041489">
    <property type="entry name" value="PDZ_6"/>
</dbReference>
<organism evidence="7 8">
    <name type="scientific">Candidatus Spechtbacteria bacterium RIFCSPHIGHO2_01_FULL_43_30</name>
    <dbReference type="NCBI Taxonomy" id="1802158"/>
    <lineage>
        <taxon>Bacteria</taxon>
        <taxon>Candidatus Spechtiibacteriota</taxon>
    </lineage>
</organism>
<dbReference type="SMART" id="SM00245">
    <property type="entry name" value="TSPc"/>
    <property type="match status" value="1"/>
</dbReference>
<dbReference type="Pfam" id="PF03572">
    <property type="entry name" value="Peptidase_S41"/>
    <property type="match status" value="1"/>
</dbReference>
<dbReference type="CDD" id="cd06782">
    <property type="entry name" value="cpPDZ_CPP-like"/>
    <property type="match status" value="1"/>
</dbReference>
<dbReference type="EMBL" id="MHOD01000034">
    <property type="protein sequence ID" value="OGZ57243.1"/>
    <property type="molecule type" value="Genomic_DNA"/>
</dbReference>
<dbReference type="SUPFAM" id="SSF50156">
    <property type="entry name" value="PDZ domain-like"/>
    <property type="match status" value="1"/>
</dbReference>
<keyword evidence="4 5" id="KW-0720">Serine protease</keyword>
<dbReference type="FunFam" id="2.30.42.10:FF:000063">
    <property type="entry name" value="Peptidase, S41 family"/>
    <property type="match status" value="1"/>
</dbReference>
<dbReference type="NCBIfam" id="TIGR00225">
    <property type="entry name" value="prc"/>
    <property type="match status" value="1"/>
</dbReference>
<dbReference type="InterPro" id="IPR004447">
    <property type="entry name" value="Peptidase_S41A"/>
</dbReference>
<feature type="domain" description="PDZ" evidence="6">
    <location>
        <begin position="100"/>
        <end position="182"/>
    </location>
</feature>